<evidence type="ECO:0000256" key="1">
    <source>
        <dbReference type="ARBA" id="ARBA00022806"/>
    </source>
</evidence>
<evidence type="ECO:0000259" key="5">
    <source>
        <dbReference type="PROSITE" id="PS50158"/>
    </source>
</evidence>
<keyword evidence="8" id="KW-1185">Reference proteome</keyword>
<feature type="compositionally biased region" description="Polar residues" evidence="4">
    <location>
        <begin position="2324"/>
        <end position="2333"/>
    </location>
</feature>
<feature type="compositionally biased region" description="Basic and acidic residues" evidence="4">
    <location>
        <begin position="1959"/>
        <end position="1997"/>
    </location>
</feature>
<keyword evidence="1" id="KW-0347">Helicase</keyword>
<feature type="compositionally biased region" description="Low complexity" evidence="4">
    <location>
        <begin position="2951"/>
        <end position="2966"/>
    </location>
</feature>
<accession>A0A8H6QGD9</accession>
<dbReference type="Proteomes" id="UP000630445">
    <property type="component" value="Unassembled WGS sequence"/>
</dbReference>
<dbReference type="InterPro" id="IPR045055">
    <property type="entry name" value="DNA2/NAM7-like"/>
</dbReference>
<evidence type="ECO:0000313" key="7">
    <source>
        <dbReference type="EMBL" id="KAF7171472.1"/>
    </source>
</evidence>
<feature type="compositionally biased region" description="Low complexity" evidence="4">
    <location>
        <begin position="1862"/>
        <end position="1871"/>
    </location>
</feature>
<keyword evidence="3" id="KW-0175">Coiled coil</keyword>
<protein>
    <recommendedName>
        <fullName evidence="5">CCHC-type domain-containing protein</fullName>
    </recommendedName>
</protein>
<dbReference type="GO" id="GO:0008270">
    <property type="term" value="F:zinc ion binding"/>
    <property type="evidence" value="ECO:0007669"/>
    <property type="project" value="UniProtKB-KW"/>
</dbReference>
<dbReference type="GO" id="GO:0016604">
    <property type="term" value="C:nuclear body"/>
    <property type="evidence" value="ECO:0007669"/>
    <property type="project" value="TreeGrafter"/>
</dbReference>
<dbReference type="FunFam" id="3.40.50.300:FF:001152">
    <property type="entry name" value="tRNA-splicing endonuclease, putative"/>
    <property type="match status" value="1"/>
</dbReference>
<evidence type="ECO:0000256" key="4">
    <source>
        <dbReference type="SAM" id="MobiDB-lite"/>
    </source>
</evidence>
<dbReference type="GO" id="GO:0001147">
    <property type="term" value="F:transcription termination site sequence-specific DNA binding"/>
    <property type="evidence" value="ECO:0007669"/>
    <property type="project" value="TreeGrafter"/>
</dbReference>
<feature type="region of interest" description="Disordered" evidence="4">
    <location>
        <begin position="2951"/>
        <end position="3021"/>
    </location>
</feature>
<keyword evidence="1" id="KW-0067">ATP-binding</keyword>
<dbReference type="SMART" id="SM00343">
    <property type="entry name" value="ZnF_C2HC"/>
    <property type="match status" value="3"/>
</dbReference>
<keyword evidence="2" id="KW-0479">Metal-binding</keyword>
<dbReference type="Gene3D" id="4.10.60.10">
    <property type="entry name" value="Zinc finger, CCHC-type"/>
    <property type="match status" value="1"/>
</dbReference>
<dbReference type="PROSITE" id="PS50158">
    <property type="entry name" value="ZF_CCHC"/>
    <property type="match status" value="1"/>
</dbReference>
<keyword evidence="2" id="KW-0863">Zinc-finger</keyword>
<organism evidence="7 9">
    <name type="scientific">Aspergillus hiratsukae</name>
    <dbReference type="NCBI Taxonomy" id="1194566"/>
    <lineage>
        <taxon>Eukaryota</taxon>
        <taxon>Fungi</taxon>
        <taxon>Dikarya</taxon>
        <taxon>Ascomycota</taxon>
        <taxon>Pezizomycotina</taxon>
        <taxon>Eurotiomycetes</taxon>
        <taxon>Eurotiomycetidae</taxon>
        <taxon>Eurotiales</taxon>
        <taxon>Aspergillaceae</taxon>
        <taxon>Aspergillus</taxon>
        <taxon>Aspergillus subgen. Fumigati</taxon>
    </lineage>
</organism>
<dbReference type="InterPro" id="IPR047187">
    <property type="entry name" value="SF1_C_Upf1"/>
</dbReference>
<keyword evidence="1" id="KW-0378">Hydrolase</keyword>
<dbReference type="Pfam" id="PF13087">
    <property type="entry name" value="AAA_12"/>
    <property type="match status" value="1"/>
</dbReference>
<keyword evidence="1" id="KW-0547">Nucleotide-binding</keyword>
<feature type="compositionally biased region" description="Basic and acidic residues" evidence="4">
    <location>
        <begin position="2700"/>
        <end position="2723"/>
    </location>
</feature>
<evidence type="ECO:0000256" key="3">
    <source>
        <dbReference type="SAM" id="Coils"/>
    </source>
</evidence>
<feature type="compositionally biased region" description="Basic and acidic residues" evidence="4">
    <location>
        <begin position="2897"/>
        <end position="2907"/>
    </location>
</feature>
<dbReference type="GO" id="GO:0006369">
    <property type="term" value="P:termination of RNA polymerase II transcription"/>
    <property type="evidence" value="ECO:0007669"/>
    <property type="project" value="TreeGrafter"/>
</dbReference>
<name>A0A8H6QGD9_9EURO</name>
<dbReference type="InterPro" id="IPR056474">
    <property type="entry name" value="SEN1_barrel"/>
</dbReference>
<feature type="compositionally biased region" description="Polar residues" evidence="4">
    <location>
        <begin position="2359"/>
        <end position="2371"/>
    </location>
</feature>
<dbReference type="InterPro" id="IPR027417">
    <property type="entry name" value="P-loop_NTPase"/>
</dbReference>
<evidence type="ECO:0000313" key="6">
    <source>
        <dbReference type="EMBL" id="KAF7133934.1"/>
    </source>
</evidence>
<feature type="region of interest" description="Disordered" evidence="4">
    <location>
        <begin position="2674"/>
        <end position="2784"/>
    </location>
</feature>
<feature type="region of interest" description="Disordered" evidence="4">
    <location>
        <begin position="2798"/>
        <end position="2907"/>
    </location>
</feature>
<feature type="region of interest" description="Disordered" evidence="4">
    <location>
        <begin position="1953"/>
        <end position="2164"/>
    </location>
</feature>
<feature type="compositionally biased region" description="Polar residues" evidence="4">
    <location>
        <begin position="2535"/>
        <end position="2550"/>
    </location>
</feature>
<dbReference type="GO" id="GO:0004386">
    <property type="term" value="F:helicase activity"/>
    <property type="evidence" value="ECO:0007669"/>
    <property type="project" value="InterPro"/>
</dbReference>
<dbReference type="SUPFAM" id="SSF52540">
    <property type="entry name" value="P-loop containing nucleoside triphosphate hydrolases"/>
    <property type="match status" value="1"/>
</dbReference>
<feature type="region of interest" description="Disordered" evidence="4">
    <location>
        <begin position="2271"/>
        <end position="2649"/>
    </location>
</feature>
<feature type="domain" description="CCHC-type" evidence="5">
    <location>
        <begin position="1923"/>
        <end position="1936"/>
    </location>
</feature>
<dbReference type="OrthoDB" id="6513042at2759"/>
<feature type="compositionally biased region" description="Polar residues" evidence="4">
    <location>
        <begin position="2595"/>
        <end position="2605"/>
    </location>
</feature>
<evidence type="ECO:0000313" key="9">
    <source>
        <dbReference type="Proteomes" id="UP000662466"/>
    </source>
</evidence>
<dbReference type="InterPro" id="IPR036875">
    <property type="entry name" value="Znf_CCHC_sf"/>
</dbReference>
<feature type="compositionally biased region" description="Polar residues" evidence="4">
    <location>
        <begin position="2399"/>
        <end position="2417"/>
    </location>
</feature>
<dbReference type="Pfam" id="PF13086">
    <property type="entry name" value="AAA_11"/>
    <property type="match status" value="1"/>
</dbReference>
<feature type="compositionally biased region" description="Polar residues" evidence="4">
    <location>
        <begin position="2136"/>
        <end position="2145"/>
    </location>
</feature>
<comment type="caution">
    <text evidence="7">The sequence shown here is derived from an EMBL/GenBank/DDBJ whole genome shotgun (WGS) entry which is preliminary data.</text>
</comment>
<dbReference type="Proteomes" id="UP000662466">
    <property type="component" value="Unassembled WGS sequence"/>
</dbReference>
<dbReference type="CDD" id="cd18808">
    <property type="entry name" value="SF1_C_Upf1"/>
    <property type="match status" value="1"/>
</dbReference>
<reference evidence="7" key="1">
    <citation type="submission" date="2020-06" db="EMBL/GenBank/DDBJ databases">
        <title>Draft genome sequences of strains closely related to Aspergillus parafelis and Aspergillus hiratsukae.</title>
        <authorList>
            <person name="Dos Santos R.A.C."/>
            <person name="Rivero-Menendez O."/>
            <person name="Steenwyk J.L."/>
            <person name="Mead M.E."/>
            <person name="Goldman G.H."/>
            <person name="Alastruey-Izquierdo A."/>
            <person name="Rokas A."/>
        </authorList>
    </citation>
    <scope>NUCLEOTIDE SEQUENCE</scope>
    <source>
        <strain evidence="6">CNM-CM5793</strain>
        <strain evidence="7">CNM-CM6106</strain>
    </source>
</reference>
<feature type="compositionally biased region" description="Polar residues" evidence="4">
    <location>
        <begin position="2773"/>
        <end position="2784"/>
    </location>
</feature>
<dbReference type="FunFam" id="3.40.50.300:FF:001576">
    <property type="entry name" value="tRNA-splicing endonuclease, putative"/>
    <property type="match status" value="1"/>
</dbReference>
<dbReference type="SUPFAM" id="SSF57756">
    <property type="entry name" value="Retrovirus zinc finger-like domains"/>
    <property type="match status" value="1"/>
</dbReference>
<dbReference type="CDD" id="cd18042">
    <property type="entry name" value="DEXXQc_SETX"/>
    <property type="match status" value="1"/>
</dbReference>
<feature type="compositionally biased region" description="Polar residues" evidence="4">
    <location>
        <begin position="2800"/>
        <end position="2813"/>
    </location>
</feature>
<dbReference type="Pfam" id="PF12726">
    <property type="entry name" value="SEN1_N"/>
    <property type="match status" value="1"/>
</dbReference>
<proteinExistence type="predicted"/>
<dbReference type="InterPro" id="IPR041677">
    <property type="entry name" value="DNA2/NAM7_AAA_11"/>
</dbReference>
<gene>
    <name evidence="6" type="ORF">CNMCM5793_005400</name>
    <name evidence="7" type="ORF">CNMCM6106_005860</name>
</gene>
<feature type="compositionally biased region" description="Low complexity" evidence="4">
    <location>
        <begin position="2092"/>
        <end position="2102"/>
    </location>
</feature>
<feature type="compositionally biased region" description="Pro residues" evidence="4">
    <location>
        <begin position="2729"/>
        <end position="2742"/>
    </location>
</feature>
<evidence type="ECO:0000256" key="2">
    <source>
        <dbReference type="PROSITE-ProRule" id="PRU00047"/>
    </source>
</evidence>
<feature type="compositionally biased region" description="Basic and acidic residues" evidence="4">
    <location>
        <begin position="2009"/>
        <end position="2021"/>
    </location>
</feature>
<feature type="compositionally biased region" description="Pro residues" evidence="4">
    <location>
        <begin position="2555"/>
        <end position="2566"/>
    </location>
</feature>
<dbReference type="InterPro" id="IPR041679">
    <property type="entry name" value="DNA2/NAM7-like_C"/>
</dbReference>
<feature type="compositionally biased region" description="Basic and acidic residues" evidence="4">
    <location>
        <begin position="2967"/>
        <end position="2977"/>
    </location>
</feature>
<dbReference type="InterPro" id="IPR024481">
    <property type="entry name" value="Helicase_Sen1_N"/>
</dbReference>
<dbReference type="Gene3D" id="3.40.50.300">
    <property type="entry name" value="P-loop containing nucleotide triphosphate hydrolases"/>
    <property type="match status" value="2"/>
</dbReference>
<feature type="compositionally biased region" description="Polar residues" evidence="4">
    <location>
        <begin position="2489"/>
        <end position="2510"/>
    </location>
</feature>
<dbReference type="EMBL" id="JACBAD010001792">
    <property type="protein sequence ID" value="KAF7133934.1"/>
    <property type="molecule type" value="Genomic_DNA"/>
</dbReference>
<feature type="region of interest" description="Disordered" evidence="4">
    <location>
        <begin position="1835"/>
        <end position="1890"/>
    </location>
</feature>
<feature type="compositionally biased region" description="Basic and acidic residues" evidence="4">
    <location>
        <begin position="2820"/>
        <end position="2829"/>
    </location>
</feature>
<keyword evidence="2" id="KW-0862">Zinc</keyword>
<evidence type="ECO:0000313" key="8">
    <source>
        <dbReference type="Proteomes" id="UP000630445"/>
    </source>
</evidence>
<dbReference type="EMBL" id="JACBAF010001929">
    <property type="protein sequence ID" value="KAF7171472.1"/>
    <property type="molecule type" value="Genomic_DNA"/>
</dbReference>
<dbReference type="Pfam" id="PF23576">
    <property type="entry name" value="SEN1_barrel"/>
    <property type="match status" value="1"/>
</dbReference>
<dbReference type="PANTHER" id="PTHR10887">
    <property type="entry name" value="DNA2/NAM7 HELICASE FAMILY"/>
    <property type="match status" value="1"/>
</dbReference>
<dbReference type="InterPro" id="IPR001878">
    <property type="entry name" value="Znf_CCHC"/>
</dbReference>
<sequence>MEFMDIVGELRALPDNVHILCPRQHDDDHGRYDDPNEVDDTGKSTAELVAEANSRREKFLSCMRILAYNQEGVEELQTWIWRKLDDALEKCDLCIKQYYTGKIWLMEQLKENYDDEDIEKFARMLDDWDVKRIKKNLAVATAKLREVPPQEIGLHVLDRASLLSIFETLSCEAMLRDDTLLQEHFDEPFRLIQTKRSLKVSDYVPAVTRFLFDSNQNRSFWAIHSWMRYSRPPTGLEFDWAIKEGLLDMLKTASQQPPQIPVMQRLWRGMQLVVKRLDKDQITHHLRALEIDPCRLSVEHLGIQSPGLRFLLNTIQIFLEKAPGDFWDAMQTISPQAIIELVFYNPQLEAFLMQISEGEPYEKSALKDMLSWVDPFMSSLKGAHQPSACRSLVYQLLDRLQNPRFPDLARYHCFHVGLASLLQTLRSFTDNESSRGSVARIVLSETMGVVSANIDTILKPPKFAVEQRRQEEISSLCMDVIRNTLALECQSLKSDYEVILRQNSLQHGVSTYSAPIWEAVVRNLHEDNLALSTSALLGILPLVGLETFPTKGDSSPEKTHFNLIYVHLTRLSCQIIERLADFKPEHLNELFKSQDTSSALISALFAADLDTYQAAVDLIKNMSGQSARRDAISHLLQSFFITTMYGLSWSFRRISNMKTFASAPRMLHTGTDIVDILCDSQTGMLRTRKLADRREILSLQKLWEYLWQALSTIFDETEAWHLRGNDKAVMLEFCRDTIQFADLLFDQYGVFLSAVVDADPSQEASARENFLKSPTTTMSAMVKWLRLKDEYLATTLVGLVAKLLRRLGELSVTTVKDDALSFIEGVAVKSTIKTILTLREKAELVRALEAYYKKPVVTASTASLKKQSMITAFAKPAEVSATPSPAKTTSEDEFDEDNVPDDVLMQLSRSVELNKQRLAVEAKRRADKAAKTLPAIPKPTAAPLRPNVTVESFREKREREKEAKRKRDLAELARLKKNLPALGVGEQTAEQGSGLSGIGVKGKVHTTQESMMVSSGSESESESEDELDKELFGAKARSKPDAIKAYEESKKLSLKQQGPVKKIKQVRSAKDMRARLAPDLSSLHRTILAWDFFANGDLPPNSGRTDYSLVSNTFRDPIEYQKTFEPLLILEAWQGFNSSKEEGTFKPFEIKVATRLSVDSFVEVSTVLPSLEVKDLGLGEADIVLLSKSSRPTTGSSAPHCFARVASINKKRGTVEISYRVNPGSSFINSLGPGVTIWGAKITSLTPLEREYGALMALQYYDLCEEVIKAKPSPILHYSDASLKPIADNYNVNPAQAKAIKSALDNDAFTLIQGPPGSGKTKTIVALVGALLSNVLGNQGVTISRPTGMANPRAPVRTTTSKKLLVCAPSNAAVDELVMRFKEGVKTIQGRHEKLSVIRLGRSDAINTNVLDVTLDELVNARLSQNPRKDAGERDLQKIYMEHKAADTALKETRAKLDQCRAQGLPVPEELEREFDLLKKKKTQLSQEIDTARDKNHSAARDADLNRRRIQQEIINGAHVICATLSGSGHEMFQNLSIEFETVVIDEAAQSIELSALIPLKYGCSKCILVGDPKQLPPTVLSKVASKFQYEQSLFVRMQANHPRDVHLLDTQYRMHPEISVYPSAAFYDGKLKDGPNMAKLRARPWHQSELLGPYRFFDVQGLHQNTTKGHSLINLAELRVAMQLYERLITDFRDYDFSGKIGIITPYKGQLRELKTQFAARYGNAIFNTVDFNTTDAFQGRESEVIIFSCVRASNKGIGFLADIRRMNVGLTRAKSSLWVLGNSQSLVQGQFWNGLIKDARRRSVYTDGDILDILQRPQFTGYKDIDMMDAESPNPTISLKAAGAEPVSRPSSASLERPTSESSISASVSRRGTPIELPPDLPSGGPNGLDDTRTCGYCGSFAHMTHNCDNIDAKEALRGTCYRCGRSGHTRMVCTAERCLECGEFGHTRQVCQSARELPKKEKSRIAREEHHHAQMKKQRTERQRQKQLGGHDPKVPVLQVSSNPPPREDKKPEQRKPEQSNATAKRKREDSGSSDTSKVSKPRSSDSVLINAPKGPRRKIDANAPTNADGLVKPSRNGPAFAPLGNNKSPDGPSSGPGSANWTEAHDGTVAPGPVVPTGRPRSSLSRDKSHDMSSLPSNTQYLAAAEDDQPRQGPEVQMTNEDITELDRFLQSPSTTPASQVTGARELLKAGQRRLRQLAQLQWKPTDPKIKAEEASRQLLILQQEGFLNLPAPAAKKSLDSTMSGSRSVSNFSFRFSSQRDVEKIGQPWLENPLEVSDTQHLRGPEPSPSDLSNLTSMVEAAVSFPLQLDDAHPPPYQPQADTTSNGQIEGQDPRHLDGAACQLKPKEWPMKDQSGPSPVNTEQAPTNDKAHIPPALIPGNGGVCDDPKDGKSQAVDSAENQNNSAQLPNAPTSRAKVVPRDPPNPVPQSLKLFPDTMPPRVSSKGAWRIPNNRIPGKDAPVPANTSGRQQIRAPASLKRKTDNVENSAKVSSECQGESQRSYHSGKSSRTRPAKPCSEPAMSPIHPEFPQLNNTRRPASLPTGTIDSFPLPAPKRPLPSLPERPAALNTARHRSTPVSKAATRISRNHSDAFSTTTSRNPLNAEDSRSNTQSALPRLRLAGKDTSAAEQGNSVEETPAYQPDSFVKAEQNRAERVRALKLRDMMASGIDLTGSETSRGPRKGDEINSPASPKSFEPGHELRTRDEFRPRENAPIRKEATSSAPLSPPLSPLPPPPPAQSAGELPFSRRYGGSPIDIMRAPTESREPSLPTSNRSSMLYRSNSTRSIGVLHGLVASEQNISNRSGSPLPSSDDECMDRGTFKYELRQGSSGSRRTKVATRRSSDLCLNRHNRHRGPNKSRIPDHVGPLTPRRQRSRILEEPSPPSLDSSSPHHSPEPRDRRDKAAHALNSLEGRIEQLERQNRILQAALFAALDVGVKPNREALLGGSTTSLSASANSSGAERSSRSSTDRSSKLHGRAVVNGRKSRMKKSIRRPESWIDSPGSSLRSDYQTDDSDSVRGLEDMIEDLEVTWLSDKPGFERVLNGRV</sequence>
<feature type="coiled-coil region" evidence="3">
    <location>
        <begin position="1475"/>
        <end position="1502"/>
    </location>
</feature>
<dbReference type="PANTHER" id="PTHR10887:SF495">
    <property type="entry name" value="HELICASE SENATAXIN ISOFORM X1-RELATED"/>
    <property type="match status" value="1"/>
</dbReference>